<accession>O52118</accession>
<sequence>MGHHFRHTPATAFCYLIGMFRVSLEDVLTLGCTHDNCGARIQNIIKRQNKRDHDVCFTRKQQQGCSYDQPQWGASGIAEKNAGRRAVEQGKTEKPAGSHPPRCRYLSAPSAPGRRVMRYPPEARPTRLQSSDRDHP</sequence>
<evidence type="ECO:0000256" key="1">
    <source>
        <dbReference type="SAM" id="MobiDB-lite"/>
    </source>
</evidence>
<dbReference type="AlphaFoldDB" id="O52118"/>
<organism evidence="2">
    <name type="scientific">Brucella abortus</name>
    <dbReference type="NCBI Taxonomy" id="235"/>
    <lineage>
        <taxon>Bacteria</taxon>
        <taxon>Pseudomonadati</taxon>
        <taxon>Pseudomonadota</taxon>
        <taxon>Alphaproteobacteria</taxon>
        <taxon>Hyphomicrobiales</taxon>
        <taxon>Brucellaceae</taxon>
        <taxon>Brucella/Ochrobactrum group</taxon>
        <taxon>Brucella</taxon>
    </lineage>
</organism>
<name>O52118_BRUAO</name>
<evidence type="ECO:0000313" key="2">
    <source>
        <dbReference type="EMBL" id="AAB94578.1"/>
    </source>
</evidence>
<reference evidence="2" key="1">
    <citation type="submission" date="1997-09" db="EMBL/GenBank/DDBJ databases">
        <title>Putative Brucella abortus lipopolysaccharide biosynthesis gene.</title>
        <authorList>
            <person name="Allen C.A."/>
            <person name="Ficht T.A."/>
        </authorList>
    </citation>
    <scope>NUCLEOTIDE SEQUENCE</scope>
    <source>
        <strain evidence="2">S2308</strain>
    </source>
</reference>
<feature type="non-terminal residue" evidence="2">
    <location>
        <position position="136"/>
    </location>
</feature>
<proteinExistence type="predicted"/>
<feature type="non-terminal residue" evidence="2">
    <location>
        <position position="1"/>
    </location>
</feature>
<protein>
    <submittedName>
        <fullName evidence="2">RfbA homolog</fullName>
    </submittedName>
</protein>
<feature type="region of interest" description="Disordered" evidence="1">
    <location>
        <begin position="80"/>
        <end position="136"/>
    </location>
</feature>
<dbReference type="EMBL" id="AF021922">
    <property type="protein sequence ID" value="AAB94578.1"/>
    <property type="molecule type" value="Genomic_DNA"/>
</dbReference>
<feature type="compositionally biased region" description="Basic and acidic residues" evidence="1">
    <location>
        <begin position="81"/>
        <end position="96"/>
    </location>
</feature>